<keyword evidence="8" id="KW-0108">Calcium channel impairing toxin</keyword>
<evidence type="ECO:0000256" key="10">
    <source>
        <dbReference type="ARBA" id="ARBA00023157"/>
    </source>
</evidence>
<dbReference type="PANTHER" id="PTHR10334">
    <property type="entry name" value="CYSTEINE-RICH SECRETORY PROTEIN-RELATED"/>
    <property type="match status" value="1"/>
</dbReference>
<evidence type="ECO:0000256" key="1">
    <source>
        <dbReference type="ARBA" id="ARBA00004613"/>
    </source>
</evidence>
<evidence type="ECO:0000256" key="9">
    <source>
        <dbReference type="ARBA" id="ARBA00022872"/>
    </source>
</evidence>
<dbReference type="FunFam" id="1.10.10.740:FF:000001">
    <property type="entry name" value="Cysteine-rich secretory protein 2"/>
    <property type="match status" value="1"/>
</dbReference>
<keyword evidence="10" id="KW-1015">Disulfide bond</keyword>
<feature type="domain" description="ShKT" evidence="13">
    <location>
        <begin position="205"/>
        <end position="237"/>
    </location>
</feature>
<evidence type="ECO:0000256" key="2">
    <source>
        <dbReference type="ARBA" id="ARBA00009923"/>
    </source>
</evidence>
<evidence type="ECO:0000256" key="4">
    <source>
        <dbReference type="ARBA" id="ARBA00022656"/>
    </source>
</evidence>
<dbReference type="PROSITE" id="PS51670">
    <property type="entry name" value="SHKT"/>
    <property type="match status" value="1"/>
</dbReference>
<dbReference type="InterPro" id="IPR014044">
    <property type="entry name" value="CAP_dom"/>
</dbReference>
<dbReference type="SUPFAM" id="SSF55797">
    <property type="entry name" value="PR-1-like"/>
    <property type="match status" value="1"/>
</dbReference>
<evidence type="ECO:0000256" key="11">
    <source>
        <dbReference type="PROSITE-ProRule" id="PRU01005"/>
    </source>
</evidence>
<dbReference type="SMART" id="SM00198">
    <property type="entry name" value="SCP"/>
    <property type="match status" value="1"/>
</dbReference>
<evidence type="ECO:0000256" key="8">
    <source>
        <dbReference type="ARBA" id="ARBA00022831"/>
    </source>
</evidence>
<dbReference type="InterPro" id="IPR018244">
    <property type="entry name" value="Allrgn_V5/Tpx1_CS"/>
</dbReference>
<dbReference type="EMBL" id="GU441472">
    <property type="protein sequence ID" value="ADK39236.1"/>
    <property type="molecule type" value="mRNA"/>
</dbReference>
<comment type="caution">
    <text evidence="11">Lacks conserved residue(s) required for the propagation of feature annotation.</text>
</comment>
<dbReference type="PROSITE" id="PS01010">
    <property type="entry name" value="CRISP_2"/>
    <property type="match status" value="1"/>
</dbReference>
<evidence type="ECO:0000313" key="14">
    <source>
        <dbReference type="EMBL" id="ADK39236.1"/>
    </source>
</evidence>
<keyword evidence="7" id="KW-0632">Potassium channel impairing toxin</keyword>
<dbReference type="Pfam" id="PF00188">
    <property type="entry name" value="CAP"/>
    <property type="match status" value="1"/>
</dbReference>
<dbReference type="SUPFAM" id="SSF57546">
    <property type="entry name" value="Crisp domain-like"/>
    <property type="match status" value="1"/>
</dbReference>
<dbReference type="InterPro" id="IPR001283">
    <property type="entry name" value="CRISP-related"/>
</dbReference>
<dbReference type="FunFam" id="3.40.33.10:FF:000005">
    <property type="entry name" value="Cysteine-rich secretory protein 2"/>
    <property type="match status" value="1"/>
</dbReference>
<name>E2E4F5_GERIN</name>
<evidence type="ECO:0000256" key="3">
    <source>
        <dbReference type="ARBA" id="ARBA00022525"/>
    </source>
</evidence>
<evidence type="ECO:0000259" key="13">
    <source>
        <dbReference type="PROSITE" id="PS51670"/>
    </source>
</evidence>
<dbReference type="PRINTS" id="PR00837">
    <property type="entry name" value="V5TPXLIKE"/>
</dbReference>
<keyword evidence="9" id="KW-0872">Ion channel impairing toxin</keyword>
<keyword evidence="6 12" id="KW-0732">Signal</keyword>
<dbReference type="GO" id="GO:0015459">
    <property type="term" value="F:potassium channel regulator activity"/>
    <property type="evidence" value="ECO:0007669"/>
    <property type="project" value="UniProtKB-KW"/>
</dbReference>
<organism evidence="14">
    <name type="scientific">Gerrhonotus infernalis</name>
    <name type="common">Texas alligator lizard</name>
    <name type="synonym">Gerrhonotus liocephalus infernalis</name>
    <dbReference type="NCBI Taxonomy" id="310520"/>
    <lineage>
        <taxon>Eukaryota</taxon>
        <taxon>Metazoa</taxon>
        <taxon>Chordata</taxon>
        <taxon>Craniata</taxon>
        <taxon>Vertebrata</taxon>
        <taxon>Euteleostomi</taxon>
        <taxon>Lepidosauria</taxon>
        <taxon>Squamata</taxon>
        <taxon>Bifurcata</taxon>
        <taxon>Unidentata</taxon>
        <taxon>Episquamata</taxon>
        <taxon>Toxicofera</taxon>
        <taxon>Anguimorpha</taxon>
        <taxon>Neoanguimorpha</taxon>
        <taxon>Anguioidea</taxon>
        <taxon>Anguidae</taxon>
        <taxon>Gerrhonotus</taxon>
    </lineage>
</organism>
<proteinExistence type="evidence at transcript level"/>
<evidence type="ECO:0000256" key="6">
    <source>
        <dbReference type="ARBA" id="ARBA00022729"/>
    </source>
</evidence>
<evidence type="ECO:0000256" key="7">
    <source>
        <dbReference type="ARBA" id="ARBA00022773"/>
    </source>
</evidence>
<dbReference type="GO" id="GO:0006952">
    <property type="term" value="P:defense response"/>
    <property type="evidence" value="ECO:0007669"/>
    <property type="project" value="UniProtKB-ARBA"/>
</dbReference>
<evidence type="ECO:0000256" key="5">
    <source>
        <dbReference type="ARBA" id="ARBA00022699"/>
    </source>
</evidence>
<dbReference type="InterPro" id="IPR035940">
    <property type="entry name" value="CAP_sf"/>
</dbReference>
<accession>E2E4F5</accession>
<sequence length="242" mass="27219">MILLSINLCLAAILHQSSSVASPDLAGLMTSNANQQKVIVDTHNDLRRTVQPTASNMLKMEWDFATAQNAQRSADACTLEHTPQIDRTINGVVCGENLFYSSAVHQWPSAIQMWFNERNDFKFGKGPTKPGVMVGHYIQVVWYRSYKLGCAVAYCPKQKTYNYFYVCQYCPAGNLKSRVYTPYKIGRPCGDCPQACDNGLCTNPCTYNDRYNNCPKLKDQMGCNHPMMKECESSCKCTTEIK</sequence>
<dbReference type="InterPro" id="IPR013871">
    <property type="entry name" value="Cysteine_rich_secretory"/>
</dbReference>
<reference evidence="14" key="1">
    <citation type="journal article" date="2010" name="Mol. Cell. Proteomics">
        <title>Functional and structural diversification of the Anguimorpha lizard venom system.</title>
        <authorList>
            <person name="Fry B.G."/>
            <person name="Winter K."/>
            <person name="Norman J.A."/>
            <person name="Roelants K."/>
            <person name="Nabuurs R.J."/>
            <person name="van Osch M.J."/>
            <person name="Teeuwisse W.M."/>
            <person name="van der Weerd L."/>
            <person name="McNaughtan J.E."/>
            <person name="Kwok H.F."/>
            <person name="Scheib H."/>
            <person name="Greisman L."/>
            <person name="Kochva E."/>
            <person name="Miller L.J."/>
            <person name="Gao F."/>
            <person name="Karas J."/>
            <person name="Scanlon D."/>
            <person name="Lin F."/>
            <person name="Kuruppu S."/>
            <person name="Shaw C."/>
            <person name="Wong L."/>
            <person name="Hodgson W.C."/>
        </authorList>
    </citation>
    <scope>NUCLEOTIDE SEQUENCE</scope>
    <source>
        <strain evidence="14">GINF_CL8Ct1</strain>
        <tissue evidence="14">Mandibular venom gland</tissue>
    </source>
</reference>
<dbReference type="GO" id="GO:0090729">
    <property type="term" value="F:toxin activity"/>
    <property type="evidence" value="ECO:0007669"/>
    <property type="project" value="UniProtKB-KW"/>
</dbReference>
<keyword evidence="5" id="KW-0528">Neurotoxin</keyword>
<dbReference type="InterPro" id="IPR042076">
    <property type="entry name" value="Crisp-like_dom"/>
</dbReference>
<dbReference type="Pfam" id="PF08562">
    <property type="entry name" value="Crisp"/>
    <property type="match status" value="1"/>
</dbReference>
<evidence type="ECO:0000256" key="12">
    <source>
        <dbReference type="SAM" id="SignalP"/>
    </source>
</evidence>
<dbReference type="Gene3D" id="1.10.10.740">
    <property type="entry name" value="Crisp domain"/>
    <property type="match status" value="1"/>
</dbReference>
<keyword evidence="4" id="KW-0800">Toxin</keyword>
<dbReference type="InterPro" id="IPR003582">
    <property type="entry name" value="ShKT_dom"/>
</dbReference>
<comment type="similarity">
    <text evidence="2">Belongs to the CRISP family.</text>
</comment>
<feature type="signal peptide" evidence="12">
    <location>
        <begin position="1"/>
        <end position="19"/>
    </location>
</feature>
<dbReference type="Gene3D" id="3.40.33.10">
    <property type="entry name" value="CAP"/>
    <property type="match status" value="1"/>
</dbReference>
<dbReference type="AlphaFoldDB" id="E2E4F5"/>
<feature type="chain" id="PRO_5003158915" evidence="12">
    <location>
        <begin position="20"/>
        <end position="242"/>
    </location>
</feature>
<protein>
    <submittedName>
        <fullName evidence="14">CRiSP-Ginf1</fullName>
    </submittedName>
</protein>
<dbReference type="CDD" id="cd05383">
    <property type="entry name" value="CAP_CRISP"/>
    <property type="match status" value="1"/>
</dbReference>
<keyword evidence="3" id="KW-0964">Secreted</keyword>
<dbReference type="GO" id="GO:0005576">
    <property type="term" value="C:extracellular region"/>
    <property type="evidence" value="ECO:0007669"/>
    <property type="project" value="UniProtKB-SubCell"/>
</dbReference>
<dbReference type="GO" id="GO:0005246">
    <property type="term" value="F:calcium channel regulator activity"/>
    <property type="evidence" value="ECO:0007669"/>
    <property type="project" value="UniProtKB-KW"/>
</dbReference>
<dbReference type="InterPro" id="IPR034117">
    <property type="entry name" value="SCP_CRISP"/>
</dbReference>
<comment type="subcellular location">
    <subcellularLocation>
        <location evidence="1">Secreted</location>
    </subcellularLocation>
</comment>